<evidence type="ECO:0000256" key="2">
    <source>
        <dbReference type="ARBA" id="ARBA00022692"/>
    </source>
</evidence>
<dbReference type="Gene3D" id="1.20.1420.30">
    <property type="entry name" value="NCX, central ion-binding region"/>
    <property type="match status" value="1"/>
</dbReference>
<evidence type="ECO:0000313" key="7">
    <source>
        <dbReference type="EMBL" id="PAV25335.1"/>
    </source>
</evidence>
<keyword evidence="3 5" id="KW-1133">Transmembrane helix</keyword>
<evidence type="ECO:0000256" key="4">
    <source>
        <dbReference type="ARBA" id="ARBA00023136"/>
    </source>
</evidence>
<dbReference type="InterPro" id="IPR044880">
    <property type="entry name" value="NCX_ion-bd_dom_sf"/>
</dbReference>
<dbReference type="GO" id="GO:0008273">
    <property type="term" value="F:calcium, potassium:sodium antiporter activity"/>
    <property type="evidence" value="ECO:0007669"/>
    <property type="project" value="TreeGrafter"/>
</dbReference>
<accession>A0A2A2I2H3</accession>
<feature type="transmembrane region" description="Helical" evidence="5">
    <location>
        <begin position="37"/>
        <end position="64"/>
    </location>
</feature>
<evidence type="ECO:0000256" key="3">
    <source>
        <dbReference type="ARBA" id="ARBA00022989"/>
    </source>
</evidence>
<feature type="transmembrane region" description="Helical" evidence="5">
    <location>
        <begin position="206"/>
        <end position="230"/>
    </location>
</feature>
<organism evidence="7 9">
    <name type="scientific">Tamilnaduibacter salinus</name>
    <dbReference type="NCBI Taxonomy" id="1484056"/>
    <lineage>
        <taxon>Bacteria</taxon>
        <taxon>Pseudomonadati</taxon>
        <taxon>Pseudomonadota</taxon>
        <taxon>Gammaproteobacteria</taxon>
        <taxon>Pseudomonadales</taxon>
        <taxon>Marinobacteraceae</taxon>
        <taxon>Tamilnaduibacter</taxon>
    </lineage>
</organism>
<name>A0A2A2I2H3_9GAMM</name>
<feature type="transmembrane region" description="Helical" evidence="5">
    <location>
        <begin position="172"/>
        <end position="194"/>
    </location>
</feature>
<feature type="transmembrane region" description="Helical" evidence="5">
    <location>
        <begin position="237"/>
        <end position="258"/>
    </location>
</feature>
<evidence type="ECO:0000313" key="10">
    <source>
        <dbReference type="Proteomes" id="UP000245887"/>
    </source>
</evidence>
<keyword evidence="4 5" id="KW-0472">Membrane</keyword>
<dbReference type="PANTHER" id="PTHR10846">
    <property type="entry name" value="SODIUM/POTASSIUM/CALCIUM EXCHANGER"/>
    <property type="match status" value="1"/>
</dbReference>
<dbReference type="Proteomes" id="UP000245887">
    <property type="component" value="Unassembled WGS sequence"/>
</dbReference>
<dbReference type="GO" id="GO:0005262">
    <property type="term" value="F:calcium channel activity"/>
    <property type="evidence" value="ECO:0007669"/>
    <property type="project" value="TreeGrafter"/>
</dbReference>
<dbReference type="RefSeq" id="WP_095611605.1">
    <property type="nucleotide sequence ID" value="NZ_NMPM01000066.1"/>
</dbReference>
<dbReference type="GO" id="GO:0006874">
    <property type="term" value="P:intracellular calcium ion homeostasis"/>
    <property type="evidence" value="ECO:0007669"/>
    <property type="project" value="TreeGrafter"/>
</dbReference>
<evidence type="ECO:0000313" key="9">
    <source>
        <dbReference type="Proteomes" id="UP000218332"/>
    </source>
</evidence>
<dbReference type="Pfam" id="PF01699">
    <property type="entry name" value="Na_Ca_ex"/>
    <property type="match status" value="2"/>
</dbReference>
<feature type="transmembrane region" description="Helical" evidence="5">
    <location>
        <begin position="107"/>
        <end position="126"/>
    </location>
</feature>
<sequence length="322" mass="33633">MSLLPFIGAIIVGLILLIWSADRFIEGSVGIASNAGMPPLLIGLTIVAFGTSAPEMLVSATAALTDAPAMAVGNAIGSNIANIGLVLGITVLVSPVPLRRAVLKREFPILLAVTGAALLFLMDLSLTPIDGLMFLVMLVVALTLLAKGSESGESPEFVEELEEMPELDTRRAVMWFAVGLVLLIASSRMLVWGATELALTLGVSELVIGLTIIAIGTSLPELAASVASALKGHHDVALGNIVGSNLFNLLAVLAMPALLNPLTIDPEALYRDYAVMAGLTVLLAIFAYSMQKKGKLARFEGGILLVIYIGYSIVLYQAARGG</sequence>
<evidence type="ECO:0000259" key="6">
    <source>
        <dbReference type="Pfam" id="PF01699"/>
    </source>
</evidence>
<feature type="domain" description="Sodium/calcium exchanger membrane region" evidence="6">
    <location>
        <begin position="173"/>
        <end position="316"/>
    </location>
</feature>
<protein>
    <submittedName>
        <fullName evidence="7">Calcium/sodium antiporter</fullName>
    </submittedName>
    <submittedName>
        <fullName evidence="8">Cation:H+ antiporter</fullName>
    </submittedName>
</protein>
<proteinExistence type="predicted"/>
<gene>
    <name evidence="8" type="ORF">C8D92_108121</name>
    <name evidence="7" type="ORF">CF392_11515</name>
</gene>
<dbReference type="PANTHER" id="PTHR10846:SF8">
    <property type="entry name" value="INNER MEMBRANE PROTEIN YRBG"/>
    <property type="match status" value="1"/>
</dbReference>
<comment type="caution">
    <text evidence="7">The sequence shown here is derived from an EMBL/GenBank/DDBJ whole genome shotgun (WGS) entry which is preliminary data.</text>
</comment>
<feature type="transmembrane region" description="Helical" evidence="5">
    <location>
        <begin position="76"/>
        <end position="95"/>
    </location>
</feature>
<keyword evidence="2 5" id="KW-0812">Transmembrane</keyword>
<evidence type="ECO:0000256" key="1">
    <source>
        <dbReference type="ARBA" id="ARBA00004141"/>
    </source>
</evidence>
<feature type="transmembrane region" description="Helical" evidence="5">
    <location>
        <begin position="270"/>
        <end position="289"/>
    </location>
</feature>
<dbReference type="EMBL" id="QEKQ01000008">
    <property type="protein sequence ID" value="PVY70765.1"/>
    <property type="molecule type" value="Genomic_DNA"/>
</dbReference>
<reference evidence="8 10" key="2">
    <citation type="submission" date="2018-04" db="EMBL/GenBank/DDBJ databases">
        <title>Genomic Encyclopedia of Type Strains, Phase IV (KMG-IV): sequencing the most valuable type-strain genomes for metagenomic binning, comparative biology and taxonomic classification.</title>
        <authorList>
            <person name="Goeker M."/>
        </authorList>
    </citation>
    <scope>NUCLEOTIDE SEQUENCE [LARGE SCALE GENOMIC DNA]</scope>
    <source>
        <strain evidence="8 10">DSM 28688</strain>
    </source>
</reference>
<dbReference type="OrthoDB" id="9794225at2"/>
<dbReference type="InterPro" id="IPR004837">
    <property type="entry name" value="NaCa_Exmemb"/>
</dbReference>
<keyword evidence="9" id="KW-1185">Reference proteome</keyword>
<dbReference type="NCBIfam" id="TIGR00367">
    <property type="entry name" value="calcium/sodium antiporter"/>
    <property type="match status" value="1"/>
</dbReference>
<dbReference type="AlphaFoldDB" id="A0A2A2I2H3"/>
<comment type="subcellular location">
    <subcellularLocation>
        <location evidence="1">Membrane</location>
        <topology evidence="1">Multi-pass membrane protein</topology>
    </subcellularLocation>
</comment>
<feature type="domain" description="Sodium/calcium exchanger membrane region" evidence="6">
    <location>
        <begin position="7"/>
        <end position="145"/>
    </location>
</feature>
<dbReference type="GO" id="GO:0005886">
    <property type="term" value="C:plasma membrane"/>
    <property type="evidence" value="ECO:0007669"/>
    <property type="project" value="TreeGrafter"/>
</dbReference>
<evidence type="ECO:0000313" key="8">
    <source>
        <dbReference type="EMBL" id="PVY70765.1"/>
    </source>
</evidence>
<dbReference type="EMBL" id="NMPM01000066">
    <property type="protein sequence ID" value="PAV25335.1"/>
    <property type="molecule type" value="Genomic_DNA"/>
</dbReference>
<evidence type="ECO:0000256" key="5">
    <source>
        <dbReference type="SAM" id="Phobius"/>
    </source>
</evidence>
<dbReference type="Proteomes" id="UP000218332">
    <property type="component" value="Unassembled WGS sequence"/>
</dbReference>
<reference evidence="7 9" key="1">
    <citation type="submission" date="2017-07" db="EMBL/GenBank/DDBJ databases">
        <title>Tamlnaduibacter salinus (Mi-7) genome sequencing.</title>
        <authorList>
            <person name="Verma A."/>
            <person name="Krishnamurthi S."/>
        </authorList>
    </citation>
    <scope>NUCLEOTIDE SEQUENCE [LARGE SCALE GENOMIC DNA]</scope>
    <source>
        <strain evidence="7 9">Mi-7</strain>
    </source>
</reference>
<dbReference type="InterPro" id="IPR004481">
    <property type="entry name" value="K/Na/Ca-exchanger"/>
</dbReference>
<feature type="transmembrane region" description="Helical" evidence="5">
    <location>
        <begin position="6"/>
        <end position="25"/>
    </location>
</feature>
<feature type="transmembrane region" description="Helical" evidence="5">
    <location>
        <begin position="301"/>
        <end position="319"/>
    </location>
</feature>